<name>A0ABS9H4E4_9BACL</name>
<reference evidence="2 3" key="1">
    <citation type="submission" date="2022-01" db="EMBL/GenBank/DDBJ databases">
        <title>Alkalihalobacillus sp. EGI L200015, a novel bacterium isolated from a salt lake sediment.</title>
        <authorList>
            <person name="Gao L."/>
            <person name="Fang B.-Z."/>
            <person name="Li W.-J."/>
        </authorList>
    </citation>
    <scope>NUCLEOTIDE SEQUENCE [LARGE SCALE GENOMIC DNA]</scope>
    <source>
        <strain evidence="2 3">KCTC 12718</strain>
    </source>
</reference>
<keyword evidence="1" id="KW-0472">Membrane</keyword>
<protein>
    <submittedName>
        <fullName evidence="2">YndM family protein</fullName>
    </submittedName>
</protein>
<evidence type="ECO:0000313" key="2">
    <source>
        <dbReference type="EMBL" id="MCF6138809.1"/>
    </source>
</evidence>
<evidence type="ECO:0000256" key="1">
    <source>
        <dbReference type="SAM" id="Phobius"/>
    </source>
</evidence>
<keyword evidence="3" id="KW-1185">Reference proteome</keyword>
<organism evidence="2 3">
    <name type="scientific">Pseudalkalibacillus berkeleyi</name>
    <dbReference type="NCBI Taxonomy" id="1069813"/>
    <lineage>
        <taxon>Bacteria</taxon>
        <taxon>Bacillati</taxon>
        <taxon>Bacillota</taxon>
        <taxon>Bacilli</taxon>
        <taxon>Bacillales</taxon>
        <taxon>Fictibacillaceae</taxon>
        <taxon>Pseudalkalibacillus</taxon>
    </lineage>
</organism>
<dbReference type="Pfam" id="PF10710">
    <property type="entry name" value="DUF2512"/>
    <property type="match status" value="1"/>
</dbReference>
<evidence type="ECO:0000313" key="3">
    <source>
        <dbReference type="Proteomes" id="UP001649381"/>
    </source>
</evidence>
<keyword evidence="1" id="KW-0812">Transmembrane</keyword>
<keyword evidence="1" id="KW-1133">Transmembrane helix</keyword>
<dbReference type="RefSeq" id="WP_236336906.1">
    <property type="nucleotide sequence ID" value="NZ_JAKIJS010000001.1"/>
</dbReference>
<dbReference type="EMBL" id="JAKIJS010000001">
    <property type="protein sequence ID" value="MCF6138809.1"/>
    <property type="molecule type" value="Genomic_DNA"/>
</dbReference>
<feature type="transmembrane region" description="Helical" evidence="1">
    <location>
        <begin position="91"/>
        <end position="111"/>
    </location>
</feature>
<feature type="transmembrane region" description="Helical" evidence="1">
    <location>
        <begin position="12"/>
        <end position="29"/>
    </location>
</feature>
<accession>A0ABS9H4E4</accession>
<gene>
    <name evidence="2" type="ORF">L2716_13815</name>
</gene>
<dbReference type="Proteomes" id="UP001649381">
    <property type="component" value="Unassembled WGS sequence"/>
</dbReference>
<sequence>MNIRHIIAISSKFLIAFCLCLATLTPFFGVSIINALWVSILITAIGYPIGDLYVLKKLGNFFATAIDFGFVFIVLWLFAEPIVDTPYNRLLGAGIASLVIAVSEFVYHMFIEITNPLHPSKADIKGHGYAVEVGEEFAPAGDKLINESDEDK</sequence>
<comment type="caution">
    <text evidence="2">The sequence shown here is derived from an EMBL/GenBank/DDBJ whole genome shotgun (WGS) entry which is preliminary data.</text>
</comment>
<dbReference type="InterPro" id="IPR019649">
    <property type="entry name" value="DUF2512"/>
</dbReference>
<proteinExistence type="predicted"/>
<feature type="transmembrane region" description="Helical" evidence="1">
    <location>
        <begin position="61"/>
        <end position="79"/>
    </location>
</feature>